<keyword evidence="8" id="KW-0862">Zinc</keyword>
<dbReference type="Pfam" id="PF01435">
    <property type="entry name" value="Peptidase_M48"/>
    <property type="match status" value="1"/>
</dbReference>
<dbReference type="GO" id="GO:0071586">
    <property type="term" value="P:CAAX-box protein processing"/>
    <property type="evidence" value="ECO:0007669"/>
    <property type="project" value="InterPro"/>
</dbReference>
<feature type="domain" description="Peptidase M48" evidence="13">
    <location>
        <begin position="213"/>
        <end position="414"/>
    </location>
</feature>
<sequence>MDQLHNFTLLFLAMLLVSTIMRLYLSQRQINYVTQNRAQVPDSFADKISLEDHQKAADYTTTKVKFGRLPLFYEIILLLMWTLGGGLQWLDQNIITLGLNPILTGIAVILTFTFISSLLDLPFSLYSTFVIEEKFGFNRTTLKTFISDMVKGSLLGLAIGVPLLYVILWLMEKSGAQWWLYTWLVISGFSLFMMWVYPTWIAPIFNKFEPLEEGETLNRITSLLTRCGFNSNGIFVIDGSKRSSHGNAYFSGFGRNKRIVFFDTLLKMLSDDELEAVLAHELGHFKKKHIIKGMAISFATTLLGLAVLAWLMKAEWFYTSLGIDNASTYMALLLFTLIMPVFTFVFQPLFSIFSRKNEFEADAFAAEQTDAKYLIHALVGLYRENASTLTPDPLYSAFYDSHPPAPVRIAHLNAHA</sequence>
<evidence type="ECO:0000256" key="5">
    <source>
        <dbReference type="ARBA" id="ARBA00022723"/>
    </source>
</evidence>
<dbReference type="InterPro" id="IPR032456">
    <property type="entry name" value="Peptidase_M48_N"/>
</dbReference>
<gene>
    <name evidence="15" type="ORF">MNBD_GAMMA06-915</name>
</gene>
<dbReference type="CDD" id="cd07343">
    <property type="entry name" value="M48A_Zmpste24p_like"/>
    <property type="match status" value="1"/>
</dbReference>
<evidence type="ECO:0000256" key="8">
    <source>
        <dbReference type="ARBA" id="ARBA00022833"/>
    </source>
</evidence>
<feature type="transmembrane region" description="Helical" evidence="12">
    <location>
        <begin position="102"/>
        <end position="131"/>
    </location>
</feature>
<evidence type="ECO:0000256" key="6">
    <source>
        <dbReference type="ARBA" id="ARBA00022801"/>
    </source>
</evidence>
<keyword evidence="5" id="KW-0479">Metal-binding</keyword>
<dbReference type="InterPro" id="IPR027057">
    <property type="entry name" value="CAXX_Prtase_1"/>
</dbReference>
<dbReference type="AlphaFoldDB" id="A0A3B0W6E8"/>
<evidence type="ECO:0000313" key="15">
    <source>
        <dbReference type="EMBL" id="VAW51468.1"/>
    </source>
</evidence>
<keyword evidence="9 12" id="KW-1133">Transmembrane helix</keyword>
<feature type="transmembrane region" description="Helical" evidence="12">
    <location>
        <begin position="71"/>
        <end position="90"/>
    </location>
</feature>
<dbReference type="Pfam" id="PF16491">
    <property type="entry name" value="Peptidase_M48_N"/>
    <property type="match status" value="1"/>
</dbReference>
<evidence type="ECO:0000256" key="11">
    <source>
        <dbReference type="ARBA" id="ARBA00023136"/>
    </source>
</evidence>
<protein>
    <submittedName>
        <fullName evidence="15">Uncharacterized integral membrane endopeptidase Bmul_2226</fullName>
    </submittedName>
</protein>
<evidence type="ECO:0000256" key="1">
    <source>
        <dbReference type="ARBA" id="ARBA00001947"/>
    </source>
</evidence>
<organism evidence="15">
    <name type="scientific">hydrothermal vent metagenome</name>
    <dbReference type="NCBI Taxonomy" id="652676"/>
    <lineage>
        <taxon>unclassified sequences</taxon>
        <taxon>metagenomes</taxon>
        <taxon>ecological metagenomes</taxon>
    </lineage>
</organism>
<evidence type="ECO:0000256" key="9">
    <source>
        <dbReference type="ARBA" id="ARBA00022989"/>
    </source>
</evidence>
<name>A0A3B0W6E8_9ZZZZ</name>
<feature type="domain" description="CAAX prenyl protease 1 N-terminal" evidence="14">
    <location>
        <begin position="29"/>
        <end position="207"/>
    </location>
</feature>
<feature type="transmembrane region" description="Helical" evidence="12">
    <location>
        <begin position="290"/>
        <end position="311"/>
    </location>
</feature>
<feature type="transmembrane region" description="Helical" evidence="12">
    <location>
        <begin position="6"/>
        <end position="25"/>
    </location>
</feature>
<dbReference type="EMBL" id="UOFD01000031">
    <property type="protein sequence ID" value="VAW51468.1"/>
    <property type="molecule type" value="Genomic_DNA"/>
</dbReference>
<accession>A0A3B0W6E8</accession>
<evidence type="ECO:0000259" key="14">
    <source>
        <dbReference type="Pfam" id="PF16491"/>
    </source>
</evidence>
<dbReference type="Gene3D" id="3.30.2010.10">
    <property type="entry name" value="Metalloproteases ('zincins'), catalytic domain"/>
    <property type="match status" value="1"/>
</dbReference>
<dbReference type="GO" id="GO:0046872">
    <property type="term" value="F:metal ion binding"/>
    <property type="evidence" value="ECO:0007669"/>
    <property type="project" value="UniProtKB-KW"/>
</dbReference>
<comment type="subcellular location">
    <subcellularLocation>
        <location evidence="2">Endoplasmic reticulum membrane</location>
        <topology evidence="2">Multi-pass membrane protein</topology>
    </subcellularLocation>
</comment>
<dbReference type="GO" id="GO:0005789">
    <property type="term" value="C:endoplasmic reticulum membrane"/>
    <property type="evidence" value="ECO:0007669"/>
    <property type="project" value="UniProtKB-SubCell"/>
</dbReference>
<evidence type="ECO:0000256" key="12">
    <source>
        <dbReference type="SAM" id="Phobius"/>
    </source>
</evidence>
<feature type="transmembrane region" description="Helical" evidence="12">
    <location>
        <begin position="152"/>
        <end position="171"/>
    </location>
</feature>
<keyword evidence="11 12" id="KW-0472">Membrane</keyword>
<evidence type="ECO:0000256" key="10">
    <source>
        <dbReference type="ARBA" id="ARBA00023049"/>
    </source>
</evidence>
<evidence type="ECO:0000256" key="2">
    <source>
        <dbReference type="ARBA" id="ARBA00004477"/>
    </source>
</evidence>
<feature type="transmembrane region" description="Helical" evidence="12">
    <location>
        <begin position="331"/>
        <end position="350"/>
    </location>
</feature>
<keyword evidence="10" id="KW-0482">Metalloprotease</keyword>
<keyword evidence="7" id="KW-0256">Endoplasmic reticulum</keyword>
<comment type="cofactor">
    <cofactor evidence="1">
        <name>Zn(2+)</name>
        <dbReference type="ChEBI" id="CHEBI:29105"/>
    </cofactor>
</comment>
<keyword evidence="6" id="KW-0378">Hydrolase</keyword>
<evidence type="ECO:0000256" key="4">
    <source>
        <dbReference type="ARBA" id="ARBA00022692"/>
    </source>
</evidence>
<reference evidence="15" key="1">
    <citation type="submission" date="2018-06" db="EMBL/GenBank/DDBJ databases">
        <authorList>
            <person name="Zhirakovskaya E."/>
        </authorList>
    </citation>
    <scope>NUCLEOTIDE SEQUENCE</scope>
</reference>
<dbReference type="GO" id="GO:0004222">
    <property type="term" value="F:metalloendopeptidase activity"/>
    <property type="evidence" value="ECO:0007669"/>
    <property type="project" value="InterPro"/>
</dbReference>
<evidence type="ECO:0000256" key="7">
    <source>
        <dbReference type="ARBA" id="ARBA00022824"/>
    </source>
</evidence>
<proteinExistence type="predicted"/>
<keyword evidence="3" id="KW-0645">Protease</keyword>
<dbReference type="FunFam" id="3.30.2010.10:FF:000002">
    <property type="entry name" value="CAAX prenyl protease"/>
    <property type="match status" value="1"/>
</dbReference>
<feature type="transmembrane region" description="Helical" evidence="12">
    <location>
        <begin position="177"/>
        <end position="197"/>
    </location>
</feature>
<dbReference type="PANTHER" id="PTHR10120">
    <property type="entry name" value="CAAX PRENYL PROTEASE 1"/>
    <property type="match status" value="1"/>
</dbReference>
<evidence type="ECO:0000256" key="3">
    <source>
        <dbReference type="ARBA" id="ARBA00022670"/>
    </source>
</evidence>
<evidence type="ECO:0000259" key="13">
    <source>
        <dbReference type="Pfam" id="PF01435"/>
    </source>
</evidence>
<keyword evidence="4 12" id="KW-0812">Transmembrane</keyword>
<dbReference type="InterPro" id="IPR001915">
    <property type="entry name" value="Peptidase_M48"/>
</dbReference>